<dbReference type="EMBL" id="CM042884">
    <property type="protein sequence ID" value="KAI4369150.1"/>
    <property type="molecule type" value="Genomic_DNA"/>
</dbReference>
<sequence>MYSQMLPISGSKMTSRLAPVSEEPVDEDDVKKCGSRSRKGLSWRNWIRGRFFQGIAGKESDLRILLSVLGCPLFPITPHQKKQSDDEASSSAQYIIQHFTAATGCRKLDGRVKSVFVTGKVTMAMADEDVAGGTGISRRKGCFVMWQMVPEKWLIELVVGEQKVVAGSDGRMAWRHTPWLGTHAAKGGVRPLRRALQGLDPVAIAEVFGASQYMGEKEIEGTDCFILRLSADQNELADRSDGTAEMIKHSVYGYFSQRNGLLVHLEDSFLTRIHSPGTNPTYWETTMSTAIYDYRPIECGVLIAHSGRSSAAISRFGEDLRTGPVITRMEETWSIDDFALDVAGLSVDSFIPPKDVRQEFWDEDQEWKPPLC</sequence>
<comment type="caution">
    <text evidence="1">The sequence shown here is derived from an EMBL/GenBank/DDBJ whole genome shotgun (WGS) entry which is preliminary data.</text>
</comment>
<reference evidence="2" key="1">
    <citation type="journal article" date="2023" name="Front. Plant Sci.">
        <title>Chromosomal-level genome assembly of Melastoma candidum provides insights into trichome evolution.</title>
        <authorList>
            <person name="Zhong Y."/>
            <person name="Wu W."/>
            <person name="Sun C."/>
            <person name="Zou P."/>
            <person name="Liu Y."/>
            <person name="Dai S."/>
            <person name="Zhou R."/>
        </authorList>
    </citation>
    <scope>NUCLEOTIDE SEQUENCE [LARGE SCALE GENOMIC DNA]</scope>
</reference>
<keyword evidence="2" id="KW-1185">Reference proteome</keyword>
<evidence type="ECO:0000313" key="1">
    <source>
        <dbReference type="EMBL" id="KAI4369150.1"/>
    </source>
</evidence>
<evidence type="ECO:0000313" key="2">
    <source>
        <dbReference type="Proteomes" id="UP001057402"/>
    </source>
</evidence>
<protein>
    <submittedName>
        <fullName evidence="1">Uncharacterized protein</fullName>
    </submittedName>
</protein>
<name>A0ACB9QR80_9MYRT</name>
<organism evidence="1 2">
    <name type="scientific">Melastoma candidum</name>
    <dbReference type="NCBI Taxonomy" id="119954"/>
    <lineage>
        <taxon>Eukaryota</taxon>
        <taxon>Viridiplantae</taxon>
        <taxon>Streptophyta</taxon>
        <taxon>Embryophyta</taxon>
        <taxon>Tracheophyta</taxon>
        <taxon>Spermatophyta</taxon>
        <taxon>Magnoliopsida</taxon>
        <taxon>eudicotyledons</taxon>
        <taxon>Gunneridae</taxon>
        <taxon>Pentapetalae</taxon>
        <taxon>rosids</taxon>
        <taxon>malvids</taxon>
        <taxon>Myrtales</taxon>
        <taxon>Melastomataceae</taxon>
        <taxon>Melastomatoideae</taxon>
        <taxon>Melastomateae</taxon>
        <taxon>Melastoma</taxon>
    </lineage>
</organism>
<accession>A0ACB9QR80</accession>
<dbReference type="Proteomes" id="UP001057402">
    <property type="component" value="Chromosome 5"/>
</dbReference>
<proteinExistence type="predicted"/>
<gene>
    <name evidence="1" type="ORF">MLD38_017633</name>
</gene>